<protein>
    <submittedName>
        <fullName evidence="2">DUF2249 domain-containing protein</fullName>
    </submittedName>
</protein>
<dbReference type="AlphaFoldDB" id="A0AAW9R980"/>
<organism evidence="2 3">
    <name type="scientific">Denitratimonas tolerans</name>
    <dbReference type="NCBI Taxonomy" id="1338420"/>
    <lineage>
        <taxon>Bacteria</taxon>
        <taxon>Pseudomonadati</taxon>
        <taxon>Pseudomonadota</taxon>
        <taxon>Gammaproteobacteria</taxon>
        <taxon>Lysobacterales</taxon>
        <taxon>Lysobacteraceae</taxon>
        <taxon>Denitratimonas</taxon>
    </lineage>
</organism>
<name>A0AAW9R980_9GAMM</name>
<feature type="domain" description="DUF2249" evidence="1">
    <location>
        <begin position="5"/>
        <end position="68"/>
    </location>
</feature>
<comment type="caution">
    <text evidence="2">The sequence shown here is derived from an EMBL/GenBank/DDBJ whole genome shotgun (WGS) entry which is preliminary data.</text>
</comment>
<dbReference type="EMBL" id="JBBDHC010000017">
    <property type="protein sequence ID" value="MEJ1250248.1"/>
    <property type="molecule type" value="Genomic_DNA"/>
</dbReference>
<accession>A0AAW9R980</accession>
<keyword evidence="3" id="KW-1185">Reference proteome</keyword>
<gene>
    <name evidence="2" type="ORF">WB794_11255</name>
</gene>
<dbReference type="RefSeq" id="WP_337335952.1">
    <property type="nucleotide sequence ID" value="NZ_JBBDHC010000017.1"/>
</dbReference>
<evidence type="ECO:0000313" key="2">
    <source>
        <dbReference type="EMBL" id="MEJ1250248.1"/>
    </source>
</evidence>
<evidence type="ECO:0000259" key="1">
    <source>
        <dbReference type="Pfam" id="PF10006"/>
    </source>
</evidence>
<evidence type="ECO:0000313" key="3">
    <source>
        <dbReference type="Proteomes" id="UP001364472"/>
    </source>
</evidence>
<sequence length="81" mass="9064">MSSPLDLRHLPPPEPMERIVAALDALPPGAALVALTPFRPLPLLPMLEAWGFCWRIEDTPDGHARIAICRREDEARLDDLE</sequence>
<dbReference type="Proteomes" id="UP001364472">
    <property type="component" value="Unassembled WGS sequence"/>
</dbReference>
<reference evidence="2 3" key="1">
    <citation type="journal article" date="2016" name="Antonie Van Leeuwenhoek">
        <title>Denitratimonas tolerans gen. nov., sp. nov., a denitrifying bacterium isolated from a bioreactor for tannery wastewater treatment.</title>
        <authorList>
            <person name="Han S.I."/>
            <person name="Kim J.O."/>
            <person name="Lee Y.R."/>
            <person name="Ekpeghere K.I."/>
            <person name="Koh S.C."/>
            <person name="Whang K.S."/>
        </authorList>
    </citation>
    <scope>NUCLEOTIDE SEQUENCE [LARGE SCALE GENOMIC DNA]</scope>
    <source>
        <strain evidence="2 3">KACC 17565</strain>
    </source>
</reference>
<dbReference type="Pfam" id="PF10006">
    <property type="entry name" value="DUF2249"/>
    <property type="match status" value="1"/>
</dbReference>
<dbReference type="InterPro" id="IPR018720">
    <property type="entry name" value="DUF2249"/>
</dbReference>
<proteinExistence type="predicted"/>
<dbReference type="SUPFAM" id="SSF64307">
    <property type="entry name" value="SirA-like"/>
    <property type="match status" value="1"/>
</dbReference>
<dbReference type="InterPro" id="IPR036868">
    <property type="entry name" value="TusA-like_sf"/>
</dbReference>